<dbReference type="EMBL" id="CCSF01000001">
    <property type="protein sequence ID" value="CDZ93630.1"/>
    <property type="molecule type" value="Genomic_DNA"/>
</dbReference>
<evidence type="ECO:0000313" key="2">
    <source>
        <dbReference type="Proteomes" id="UP000053902"/>
    </source>
</evidence>
<evidence type="ECO:0000313" key="1">
    <source>
        <dbReference type="EMBL" id="CDZ93630.1"/>
    </source>
</evidence>
<organism evidence="1 2">
    <name type="scientific">Pseudomonas saudiphocaensis</name>
    <dbReference type="NCBI Taxonomy" id="1499686"/>
    <lineage>
        <taxon>Bacteria</taxon>
        <taxon>Pseudomonadati</taxon>
        <taxon>Pseudomonadota</taxon>
        <taxon>Gammaproteobacteria</taxon>
        <taxon>Pseudomonadales</taxon>
        <taxon>Pseudomonadaceae</taxon>
        <taxon>Pseudomonas</taxon>
    </lineage>
</organism>
<reference evidence="1 2" key="1">
    <citation type="submission" date="2014-07" db="EMBL/GenBank/DDBJ databases">
        <authorList>
            <person name="Urmite Genomes Urmite Genomes"/>
        </authorList>
    </citation>
    <scope>NUCLEOTIDE SEQUENCE [LARGE SCALE GENOMIC DNA]</scope>
    <source>
        <strain evidence="1 2">20_BN</strain>
    </source>
</reference>
<protein>
    <submittedName>
        <fullName evidence="1">Uncharacterized protein</fullName>
    </submittedName>
</protein>
<dbReference type="Proteomes" id="UP000053902">
    <property type="component" value="Unassembled WGS sequence"/>
</dbReference>
<sequence>MPRPAWSLFAYRLIVPDEQFDLFACRENRLHLALRQLELNGQADRTLCGGFLPAQPRWQDLERGLLKDRRLCPICRDTVNAQRRRLPSAASAW</sequence>
<dbReference type="AlphaFoldDB" id="A0A078LQQ0"/>
<accession>A0A078LQQ0</accession>
<gene>
    <name evidence="1" type="ORF">BN1079_00925</name>
</gene>
<dbReference type="HOGENOM" id="CLU_2397431_0_0_6"/>
<dbReference type="STRING" id="1499686.BN1079_00925"/>
<name>A0A078LQQ0_9PSED</name>
<dbReference type="OrthoDB" id="6889961at2"/>
<keyword evidence="2" id="KW-1185">Reference proteome</keyword>
<proteinExistence type="predicted"/>
<dbReference type="RefSeq" id="WP_037022636.1">
    <property type="nucleotide sequence ID" value="NZ_CCSF01000001.1"/>
</dbReference>